<evidence type="ECO:0000313" key="3">
    <source>
        <dbReference type="EMBL" id="NYE72565.1"/>
    </source>
</evidence>
<name>A0A7Y9I9I1_9ACTN</name>
<dbReference type="Gene3D" id="3.40.710.10">
    <property type="entry name" value="DD-peptidase/beta-lactamase superfamily"/>
    <property type="match status" value="1"/>
</dbReference>
<dbReference type="Proteomes" id="UP000569914">
    <property type="component" value="Unassembled WGS sequence"/>
</dbReference>
<sequence length="382" mass="40808">MDTEPLARLLRSGLAAHPRPLFPGAVCAVDHGGERDVIMVGDAYRYAALDGARVPEEQRTPLATDTVFDLASLTKLFTAILIMQLVDQDQVELDAPVADYLEAWSDRERSSVTVRQLLTHTSGLAAVLGLWHEPDPDARVRAVLEAPLESPPGTVFRYSCVGYLNLGLLYQAITGIDLAHAVINRICRPLGLIETGYRPLAAGIPRERIAATEMRPIAWSADLPPAGPDEPAQDHRGIVHDENAASLGGIAGNAGIFGTAADLLTFGRAVLTGLAGDGSALGLRSETLAEMARPQLPDGLNPDFQQGLGFRIGQTGFMGRLAETAAIGHTGYTGTSITIDPSRDLVLVLLTNRVHPSREWSELNPFRSQVSDQVADLLGPPA</sequence>
<dbReference type="GO" id="GO:0016787">
    <property type="term" value="F:hydrolase activity"/>
    <property type="evidence" value="ECO:0007669"/>
    <property type="project" value="UniProtKB-KW"/>
</dbReference>
<protein>
    <submittedName>
        <fullName evidence="3">CubicO group peptidase (Beta-lactamase class C family)</fullName>
    </submittedName>
</protein>
<dbReference type="PANTHER" id="PTHR43283:SF11">
    <property type="entry name" value="BETA-LACTAMASE-RELATED DOMAIN-CONTAINING PROTEIN"/>
    <property type="match status" value="1"/>
</dbReference>
<dbReference type="AlphaFoldDB" id="A0A7Y9I9I1"/>
<accession>A0A7Y9I9I1</accession>
<evidence type="ECO:0000313" key="4">
    <source>
        <dbReference type="Proteomes" id="UP000569914"/>
    </source>
</evidence>
<reference evidence="3 4" key="1">
    <citation type="submission" date="2020-07" db="EMBL/GenBank/DDBJ databases">
        <title>Sequencing the genomes of 1000 actinobacteria strains.</title>
        <authorList>
            <person name="Klenk H.-P."/>
        </authorList>
    </citation>
    <scope>NUCLEOTIDE SEQUENCE [LARGE SCALE GENOMIC DNA]</scope>
    <source>
        <strain evidence="3 4">DSM 22083</strain>
    </source>
</reference>
<dbReference type="InterPro" id="IPR012338">
    <property type="entry name" value="Beta-lactam/transpept-like"/>
</dbReference>
<comment type="caution">
    <text evidence="3">The sequence shown here is derived from an EMBL/GenBank/DDBJ whole genome shotgun (WGS) entry which is preliminary data.</text>
</comment>
<dbReference type="InterPro" id="IPR050789">
    <property type="entry name" value="Diverse_Enzym_Activities"/>
</dbReference>
<evidence type="ECO:0000256" key="1">
    <source>
        <dbReference type="ARBA" id="ARBA00022801"/>
    </source>
</evidence>
<dbReference type="Pfam" id="PF00144">
    <property type="entry name" value="Beta-lactamase"/>
    <property type="match status" value="1"/>
</dbReference>
<evidence type="ECO:0000259" key="2">
    <source>
        <dbReference type="Pfam" id="PF00144"/>
    </source>
</evidence>
<dbReference type="InterPro" id="IPR001466">
    <property type="entry name" value="Beta-lactam-related"/>
</dbReference>
<feature type="domain" description="Beta-lactamase-related" evidence="2">
    <location>
        <begin position="23"/>
        <end position="367"/>
    </location>
</feature>
<keyword evidence="1" id="KW-0378">Hydrolase</keyword>
<dbReference type="SUPFAM" id="SSF56601">
    <property type="entry name" value="beta-lactamase/transpeptidase-like"/>
    <property type="match status" value="1"/>
</dbReference>
<dbReference type="PANTHER" id="PTHR43283">
    <property type="entry name" value="BETA-LACTAMASE-RELATED"/>
    <property type="match status" value="1"/>
</dbReference>
<organism evidence="3 4">
    <name type="scientific">Microlunatus parietis</name>
    <dbReference type="NCBI Taxonomy" id="682979"/>
    <lineage>
        <taxon>Bacteria</taxon>
        <taxon>Bacillati</taxon>
        <taxon>Actinomycetota</taxon>
        <taxon>Actinomycetes</taxon>
        <taxon>Propionibacteriales</taxon>
        <taxon>Propionibacteriaceae</taxon>
        <taxon>Microlunatus</taxon>
    </lineage>
</organism>
<dbReference type="RefSeq" id="WP_179753451.1">
    <property type="nucleotide sequence ID" value="NZ_JACCBU010000001.1"/>
</dbReference>
<keyword evidence="4" id="KW-1185">Reference proteome</keyword>
<proteinExistence type="predicted"/>
<gene>
    <name evidence="3" type="ORF">BKA15_003894</name>
</gene>
<dbReference type="EMBL" id="JACCBU010000001">
    <property type="protein sequence ID" value="NYE72565.1"/>
    <property type="molecule type" value="Genomic_DNA"/>
</dbReference>